<gene>
    <name evidence="2" type="ORF">HUW50_07385</name>
</gene>
<protein>
    <submittedName>
        <fullName evidence="2">Uncharacterized protein</fullName>
    </submittedName>
</protein>
<dbReference type="Proteomes" id="UP000515490">
    <property type="component" value="Chromosome"/>
</dbReference>
<evidence type="ECO:0000256" key="1">
    <source>
        <dbReference type="SAM" id="Phobius"/>
    </source>
</evidence>
<reference evidence="2 3" key="1">
    <citation type="submission" date="2020-06" db="EMBL/GenBank/DDBJ databases">
        <title>Metabacillus dokdonensis sp. nov., isolated from the rhizosphere of Elymus tsukushiensis, a plant native to the Dokdo Islands, Republic of Korea.</title>
        <authorList>
            <person name="Lee S.Y."/>
            <person name="Hwang Y.J."/>
            <person name="Son J.S."/>
            <person name="Ghim S.Y."/>
        </authorList>
    </citation>
    <scope>NUCLEOTIDE SEQUENCE [LARGE SCALE GENOMIC DNA]</scope>
    <source>
        <strain evidence="2 3">KUDC1714</strain>
    </source>
</reference>
<sequence>MSNLKTRVPKKTSNKSLLVIIASIIIIGLGITYYIVSIAGNNETKIVEASLKNDDILPLLKKENPNVYSVSVDSKQNLVAVYIKDNKVVNNKSILIKTADENIPLIEKLFKNPNIKAVTVTVLKTAENSKEDKRAVQFSFNKSENVNITEFQKDLEGNYPEFYNSANQYYISPEIWNGLSGADHMKFENRDRIK</sequence>
<keyword evidence="1" id="KW-0472">Membrane</keyword>
<evidence type="ECO:0000313" key="3">
    <source>
        <dbReference type="Proteomes" id="UP000515490"/>
    </source>
</evidence>
<name>A0ABX6S1K8_9BACI</name>
<keyword evidence="3" id="KW-1185">Reference proteome</keyword>
<dbReference type="RefSeq" id="WP_185653804.1">
    <property type="nucleotide sequence ID" value="NZ_CP055263.1"/>
</dbReference>
<keyword evidence="1" id="KW-1133">Transmembrane helix</keyword>
<accession>A0ABX6S1K8</accession>
<feature type="transmembrane region" description="Helical" evidence="1">
    <location>
        <begin position="16"/>
        <end position="36"/>
    </location>
</feature>
<keyword evidence="1" id="KW-0812">Transmembrane</keyword>
<evidence type="ECO:0000313" key="2">
    <source>
        <dbReference type="EMBL" id="QNF27351.1"/>
    </source>
</evidence>
<proteinExistence type="predicted"/>
<dbReference type="EMBL" id="CP055263">
    <property type="protein sequence ID" value="QNF27351.1"/>
    <property type="molecule type" value="Genomic_DNA"/>
</dbReference>
<organism evidence="2 3">
    <name type="scientific">Metabacillus elymi</name>
    <dbReference type="NCBI Taxonomy" id="2745198"/>
    <lineage>
        <taxon>Bacteria</taxon>
        <taxon>Bacillati</taxon>
        <taxon>Bacillota</taxon>
        <taxon>Bacilli</taxon>
        <taxon>Bacillales</taxon>
        <taxon>Bacillaceae</taxon>
        <taxon>Metabacillus</taxon>
    </lineage>
</organism>